<dbReference type="Gene3D" id="2.60.40.10">
    <property type="entry name" value="Immunoglobulins"/>
    <property type="match status" value="2"/>
</dbReference>
<dbReference type="InterPro" id="IPR013106">
    <property type="entry name" value="Ig_V-set"/>
</dbReference>
<sequence>MILLWITLLLLHQGYALISVTTAQLGEPVTLSCFFPESEYSNTRIKWYKQTIGDTLLLITTLMKATAYPTFEEGFPSSRFNVNHTTTSSILTILRTVQEDEAMYHCAVTTWSKDQWSGVYLSFKGSFQKMLNYTVVQWPTVSDPVHPGDSMTFQCSVLSDSEKSSCSAVHSVHWFGVRSDKSLPHIIYADGNRPYECDKRPDARSPPKSCVYRFSKTVSSSDAGTYYCAVDMCGEILFGNGSKLDIEGTNLWSFGGLLRDSMMLYLLCALFTISVIVTSLLIYTIKKNQCDYCNAAVSLQENVAKKIFMRDEKDTWIYSAVVFTMMKTGNGRTMDAKAVDREKIYAAVKAYGLD</sequence>
<evidence type="ECO:0000256" key="4">
    <source>
        <dbReference type="ARBA" id="ARBA00022859"/>
    </source>
</evidence>
<dbReference type="RefSeq" id="XP_018549260.1">
    <property type="nucleotide sequence ID" value="XM_018693744.2"/>
</dbReference>
<dbReference type="Proteomes" id="UP000694890">
    <property type="component" value="Linkage group LG8"/>
</dbReference>
<comment type="subcellular location">
    <subcellularLocation>
        <location evidence="1">Cell membrane</location>
    </subcellularLocation>
</comment>
<evidence type="ECO:0000256" key="9">
    <source>
        <dbReference type="SAM" id="SignalP"/>
    </source>
</evidence>
<evidence type="ECO:0000256" key="7">
    <source>
        <dbReference type="ARBA" id="ARBA00023180"/>
    </source>
</evidence>
<keyword evidence="5 8" id="KW-0472">Membrane</keyword>
<dbReference type="PANTHER" id="PTHR19433:SF133">
    <property type="entry name" value="IMMUNE-TYPE RECEPTOR 5 PRECURSOR-RELATED"/>
    <property type="match status" value="1"/>
</dbReference>
<evidence type="ECO:0000313" key="12">
    <source>
        <dbReference type="RefSeq" id="XP_018549260.1"/>
    </source>
</evidence>
<dbReference type="InterPro" id="IPR052051">
    <property type="entry name" value="TCR_complex_component"/>
</dbReference>
<dbReference type="InterPro" id="IPR003599">
    <property type="entry name" value="Ig_sub"/>
</dbReference>
<evidence type="ECO:0000256" key="8">
    <source>
        <dbReference type="SAM" id="Phobius"/>
    </source>
</evidence>
<keyword evidence="8" id="KW-1133">Transmembrane helix</keyword>
<feature type="chain" id="PRO_5042560947" evidence="9">
    <location>
        <begin position="17"/>
        <end position="354"/>
    </location>
</feature>
<proteinExistence type="predicted"/>
<evidence type="ECO:0000256" key="5">
    <source>
        <dbReference type="ARBA" id="ARBA00023136"/>
    </source>
</evidence>
<dbReference type="GO" id="GO:0002376">
    <property type="term" value="P:immune system process"/>
    <property type="evidence" value="ECO:0007669"/>
    <property type="project" value="UniProtKB-KW"/>
</dbReference>
<keyword evidence="8" id="KW-0812">Transmembrane</keyword>
<dbReference type="InterPro" id="IPR007110">
    <property type="entry name" value="Ig-like_dom"/>
</dbReference>
<evidence type="ECO:0000256" key="3">
    <source>
        <dbReference type="ARBA" id="ARBA00022729"/>
    </source>
</evidence>
<dbReference type="CDD" id="cd00099">
    <property type="entry name" value="IgV"/>
    <property type="match status" value="1"/>
</dbReference>
<dbReference type="KEGG" id="lcf:108895080"/>
<keyword evidence="4" id="KW-0391">Immunity</keyword>
<dbReference type="InterPro" id="IPR013783">
    <property type="entry name" value="Ig-like_fold"/>
</dbReference>
<evidence type="ECO:0000313" key="11">
    <source>
        <dbReference type="Proteomes" id="UP000694890"/>
    </source>
</evidence>
<keyword evidence="6" id="KW-1015">Disulfide bond</keyword>
<dbReference type="PANTHER" id="PTHR19433">
    <property type="entry name" value="T-CELL RECEPTOR ALPHA CHAIN V REGION-RELATED"/>
    <property type="match status" value="1"/>
</dbReference>
<keyword evidence="2" id="KW-1003">Cell membrane</keyword>
<evidence type="ECO:0000256" key="1">
    <source>
        <dbReference type="ARBA" id="ARBA00004236"/>
    </source>
</evidence>
<feature type="signal peptide" evidence="9">
    <location>
        <begin position="1"/>
        <end position="16"/>
    </location>
</feature>
<protein>
    <submittedName>
        <fullName evidence="12">Uncharacterized protein LOC108895080</fullName>
    </submittedName>
</protein>
<dbReference type="SMART" id="SM00406">
    <property type="entry name" value="IGv"/>
    <property type="match status" value="2"/>
</dbReference>
<feature type="domain" description="Ig-like" evidence="10">
    <location>
        <begin position="26"/>
        <end position="109"/>
    </location>
</feature>
<feature type="domain" description="Ig-like" evidence="10">
    <location>
        <begin position="148"/>
        <end position="230"/>
    </location>
</feature>
<dbReference type="Pfam" id="PF07686">
    <property type="entry name" value="V-set"/>
    <property type="match status" value="1"/>
</dbReference>
<name>A0AAJ7VE95_LATCA</name>
<evidence type="ECO:0000256" key="2">
    <source>
        <dbReference type="ARBA" id="ARBA00022475"/>
    </source>
</evidence>
<organism evidence="11 12">
    <name type="scientific">Lates calcarifer</name>
    <name type="common">Barramundi</name>
    <name type="synonym">Holocentrus calcarifer</name>
    <dbReference type="NCBI Taxonomy" id="8187"/>
    <lineage>
        <taxon>Eukaryota</taxon>
        <taxon>Metazoa</taxon>
        <taxon>Chordata</taxon>
        <taxon>Craniata</taxon>
        <taxon>Vertebrata</taxon>
        <taxon>Euteleostomi</taxon>
        <taxon>Actinopterygii</taxon>
        <taxon>Neopterygii</taxon>
        <taxon>Teleostei</taxon>
        <taxon>Neoteleostei</taxon>
        <taxon>Acanthomorphata</taxon>
        <taxon>Carangaria</taxon>
        <taxon>Carangaria incertae sedis</taxon>
        <taxon>Centropomidae</taxon>
        <taxon>Lates</taxon>
    </lineage>
</organism>
<gene>
    <name evidence="12" type="primary">LOC108895080</name>
</gene>
<reference evidence="12" key="1">
    <citation type="submission" date="2025-08" db="UniProtKB">
        <authorList>
            <consortium name="RefSeq"/>
        </authorList>
    </citation>
    <scope>IDENTIFICATION</scope>
    <source>
        <tissue evidence="12">Brain</tissue>
    </source>
</reference>
<evidence type="ECO:0000259" key="10">
    <source>
        <dbReference type="PROSITE" id="PS50835"/>
    </source>
</evidence>
<dbReference type="SMART" id="SM00409">
    <property type="entry name" value="IG"/>
    <property type="match status" value="2"/>
</dbReference>
<feature type="transmembrane region" description="Helical" evidence="8">
    <location>
        <begin position="262"/>
        <end position="283"/>
    </location>
</feature>
<dbReference type="GeneID" id="108895080"/>
<dbReference type="GO" id="GO:0005886">
    <property type="term" value="C:plasma membrane"/>
    <property type="evidence" value="ECO:0007669"/>
    <property type="project" value="UniProtKB-SubCell"/>
</dbReference>
<dbReference type="AlphaFoldDB" id="A0AAJ7VE95"/>
<dbReference type="SUPFAM" id="SSF48726">
    <property type="entry name" value="Immunoglobulin"/>
    <property type="match status" value="2"/>
</dbReference>
<evidence type="ECO:0000256" key="6">
    <source>
        <dbReference type="ARBA" id="ARBA00023157"/>
    </source>
</evidence>
<dbReference type="PROSITE" id="PS50835">
    <property type="entry name" value="IG_LIKE"/>
    <property type="match status" value="2"/>
</dbReference>
<keyword evidence="7" id="KW-0325">Glycoprotein</keyword>
<dbReference type="InterPro" id="IPR036179">
    <property type="entry name" value="Ig-like_dom_sf"/>
</dbReference>
<accession>A0AAJ7VE95</accession>
<dbReference type="GO" id="GO:0009617">
    <property type="term" value="P:response to bacterium"/>
    <property type="evidence" value="ECO:0007669"/>
    <property type="project" value="TreeGrafter"/>
</dbReference>
<keyword evidence="3 9" id="KW-0732">Signal</keyword>